<organism evidence="1">
    <name type="scientific">Solanum chacoense</name>
    <name type="common">Chaco potato</name>
    <dbReference type="NCBI Taxonomy" id="4108"/>
    <lineage>
        <taxon>Eukaryota</taxon>
        <taxon>Viridiplantae</taxon>
        <taxon>Streptophyta</taxon>
        <taxon>Embryophyta</taxon>
        <taxon>Tracheophyta</taxon>
        <taxon>Spermatophyta</taxon>
        <taxon>Magnoliopsida</taxon>
        <taxon>eudicotyledons</taxon>
        <taxon>Gunneridae</taxon>
        <taxon>Pentapetalae</taxon>
        <taxon>asterids</taxon>
        <taxon>lamiids</taxon>
        <taxon>Solanales</taxon>
        <taxon>Solanaceae</taxon>
        <taxon>Solanoideae</taxon>
        <taxon>Solaneae</taxon>
        <taxon>Solanum</taxon>
    </lineage>
</organism>
<protein>
    <submittedName>
        <fullName evidence="1">Putative ovule protein</fullName>
    </submittedName>
</protein>
<evidence type="ECO:0000313" key="1">
    <source>
        <dbReference type="EMBL" id="JAP12466.1"/>
    </source>
</evidence>
<dbReference type="EMBL" id="GEDG01029558">
    <property type="protein sequence ID" value="JAP12466.1"/>
    <property type="molecule type" value="Transcribed_RNA"/>
</dbReference>
<reference evidence="1" key="1">
    <citation type="submission" date="2015-12" db="EMBL/GenBank/DDBJ databases">
        <title>Gene expression during late stages of embryo sac development: a critical building block for successful pollen-pistil interactions.</title>
        <authorList>
            <person name="Liu Y."/>
            <person name="Joly V."/>
            <person name="Sabar M."/>
            <person name="Matton D.P."/>
        </authorList>
    </citation>
    <scope>NUCLEOTIDE SEQUENCE</scope>
</reference>
<dbReference type="PANTHER" id="PTHR46238">
    <property type="entry name" value="REVERSE TRANSCRIPTASE DOMAIN-CONTAINING PROTEIN"/>
    <property type="match status" value="1"/>
</dbReference>
<dbReference type="PANTHER" id="PTHR46238:SF8">
    <property type="entry name" value="ENDONUCLEASE_EXONUCLEASE_PHOSPHATASE DOMAIN-CONTAINING PROTEIN"/>
    <property type="match status" value="1"/>
</dbReference>
<dbReference type="AlphaFoldDB" id="A0A0V0GWA3"/>
<accession>A0A0V0GWA3</accession>
<sequence length="70" mass="7993">MYEARVKVRLDTQNISKNDSFKYLGSIIRGSGDIDVDITHRIGAMWMKWRLAYGVLCNKKSTTETQGLVL</sequence>
<proteinExistence type="predicted"/>
<name>A0A0V0GWA3_SOLCH</name>